<protein>
    <submittedName>
        <fullName evidence="5">Phosphatidylserine decarboxylase</fullName>
    </submittedName>
</protein>
<dbReference type="AlphaFoldDB" id="A0A1D9GAL3"/>
<organism evidence="5 6">
    <name type="scientific">Moorena producens (strain JHB)</name>
    <dbReference type="NCBI Taxonomy" id="1454205"/>
    <lineage>
        <taxon>Bacteria</taxon>
        <taxon>Bacillati</taxon>
        <taxon>Cyanobacteriota</taxon>
        <taxon>Cyanophyceae</taxon>
        <taxon>Coleofasciculales</taxon>
        <taxon>Coleofasciculaceae</taxon>
        <taxon>Moorena</taxon>
    </lineage>
</organism>
<keyword evidence="4" id="KW-0670">Pyruvate</keyword>
<sequence length="415" mass="47158">MSIQQRTADPQNPEFQQFLATINQWYTEDTKGFKTYFDAAVENVKPIPEEILEDDPQGTYTYDWRNKTIDDLCQFFTDWYVWEPLVPTGLDYIQKFSWLYYKNEYGLAFVTKGAGYQMTADFVEVRGKYFDSTDSQELIQTWVNDLGGATAVCSEFYCPNEQDPYLGFENFNQFFARNLNPEANPRPITSPDDDSVVVAPADSVINMIVNDLTLETKIAVKTVYLNVVELLNNSSFAQHFDGGTAVSCILMPDTYHHYHAPVSGTVVESNEDVAGEYFGIDNFPGLLNDDNVGYGYSYSVFEHFRRGYLVIETANYGHVAMIPVGLNTIASVIFEDRFKNVTSENPVPITKGEKIGYFQYGGSLNILLFEKDRFPSLNILQGQQIGFLLGEAEAKVKLTKTRKSRFLNRIAYLGR</sequence>
<evidence type="ECO:0000256" key="2">
    <source>
        <dbReference type="ARBA" id="ARBA00023145"/>
    </source>
</evidence>
<dbReference type="EMBL" id="CP017708">
    <property type="protein sequence ID" value="AOY84679.2"/>
    <property type="molecule type" value="Genomic_DNA"/>
</dbReference>
<gene>
    <name evidence="5" type="ORF">BJP36_14325</name>
</gene>
<dbReference type="PANTHER" id="PTHR10067">
    <property type="entry name" value="PHOSPHATIDYLSERINE DECARBOXYLASE"/>
    <property type="match status" value="1"/>
</dbReference>
<proteinExistence type="predicted"/>
<dbReference type="GO" id="GO:0004609">
    <property type="term" value="F:phosphatidylserine decarboxylase activity"/>
    <property type="evidence" value="ECO:0007669"/>
    <property type="project" value="InterPro"/>
</dbReference>
<dbReference type="InterPro" id="IPR003817">
    <property type="entry name" value="PS_Dcarbxylase"/>
</dbReference>
<accession>A0A1D9GAL3</accession>
<evidence type="ECO:0000313" key="6">
    <source>
        <dbReference type="Proteomes" id="UP000176944"/>
    </source>
</evidence>
<dbReference type="GO" id="GO:0008654">
    <property type="term" value="P:phospholipid biosynthetic process"/>
    <property type="evidence" value="ECO:0007669"/>
    <property type="project" value="InterPro"/>
</dbReference>
<dbReference type="Pfam" id="PF02666">
    <property type="entry name" value="PS_Dcarbxylase"/>
    <property type="match status" value="1"/>
</dbReference>
<evidence type="ECO:0000256" key="1">
    <source>
        <dbReference type="ARBA" id="ARBA00022793"/>
    </source>
</evidence>
<dbReference type="Proteomes" id="UP000176944">
    <property type="component" value="Chromosome"/>
</dbReference>
<evidence type="ECO:0000313" key="5">
    <source>
        <dbReference type="EMBL" id="AOY84679.2"/>
    </source>
</evidence>
<evidence type="ECO:0000256" key="4">
    <source>
        <dbReference type="ARBA" id="ARBA00023317"/>
    </source>
</evidence>
<name>A0A1D9GAL3_MOOP1</name>
<reference evidence="6" key="1">
    <citation type="submission" date="2016-10" db="EMBL/GenBank/DDBJ databases">
        <title>Comparative genomics uncovers the prolific and rare metabolic potential of the cyanobacterial genus Moorea.</title>
        <authorList>
            <person name="Leao T."/>
            <person name="Castelao G."/>
            <person name="Korobeynikov A."/>
            <person name="Monroe E.A."/>
            <person name="Podell S."/>
            <person name="Glukhov E."/>
            <person name="Allen E."/>
            <person name="Gerwick W.H."/>
            <person name="Gerwick L."/>
        </authorList>
    </citation>
    <scope>NUCLEOTIDE SEQUENCE [LARGE SCALE GENOMIC DNA]</scope>
    <source>
        <strain evidence="6">JHB</strain>
    </source>
</reference>
<dbReference type="PANTHER" id="PTHR10067:SF13">
    <property type="entry name" value="PHOSPHATIDYLSERINE DECARBOXYLASE"/>
    <property type="match status" value="1"/>
</dbReference>
<keyword evidence="3" id="KW-0456">Lyase</keyword>
<keyword evidence="2" id="KW-0865">Zymogen</keyword>
<keyword evidence="1" id="KW-0210">Decarboxylase</keyword>
<evidence type="ECO:0000256" key="3">
    <source>
        <dbReference type="ARBA" id="ARBA00023239"/>
    </source>
</evidence>